<proteinExistence type="predicted"/>
<dbReference type="InterPro" id="IPR007995">
    <property type="entry name" value="DUF742"/>
</dbReference>
<dbReference type="KEGG" id="svi:Svir_38650"/>
<evidence type="ECO:0000313" key="2">
    <source>
        <dbReference type="EMBL" id="ACU98809.1"/>
    </source>
</evidence>
<reference evidence="2 3" key="1">
    <citation type="journal article" date="2009" name="Stand. Genomic Sci.">
        <title>Complete genome sequence of Saccharomonospora viridis type strain (P101).</title>
        <authorList>
            <person name="Pati A."/>
            <person name="Sikorski J."/>
            <person name="Nolan M."/>
            <person name="Lapidus A."/>
            <person name="Copeland A."/>
            <person name="Glavina Del Rio T."/>
            <person name="Lucas S."/>
            <person name="Chen F."/>
            <person name="Tice H."/>
            <person name="Pitluck S."/>
            <person name="Cheng J.F."/>
            <person name="Chertkov O."/>
            <person name="Brettin T."/>
            <person name="Han C."/>
            <person name="Detter J.C."/>
            <person name="Kuske C."/>
            <person name="Bruce D."/>
            <person name="Goodwin L."/>
            <person name="Chain P."/>
            <person name="D'haeseleer P."/>
            <person name="Chen A."/>
            <person name="Palaniappan K."/>
            <person name="Ivanova N."/>
            <person name="Mavromatis K."/>
            <person name="Mikhailova N."/>
            <person name="Rohde M."/>
            <person name="Tindall B.J."/>
            <person name="Goker M."/>
            <person name="Bristow J."/>
            <person name="Eisen J.A."/>
            <person name="Markowitz V."/>
            <person name="Hugenholtz P."/>
            <person name="Kyrpides N.C."/>
            <person name="Klenk H.P."/>
        </authorList>
    </citation>
    <scope>NUCLEOTIDE SEQUENCE [LARGE SCALE GENOMIC DNA]</scope>
    <source>
        <strain evidence="3">ATCC 15386 / DSM 43017 / JCM 3036 / NBRC 12207 / P101</strain>
    </source>
</reference>
<evidence type="ECO:0000313" key="3">
    <source>
        <dbReference type="Proteomes" id="UP000000841"/>
    </source>
</evidence>
<dbReference type="AlphaFoldDB" id="C7MRM3"/>
<dbReference type="eggNOG" id="COG1846">
    <property type="taxonomic scope" value="Bacteria"/>
</dbReference>
<dbReference type="HOGENOM" id="CLU_074078_0_3_11"/>
<organism evidence="2 3">
    <name type="scientific">Saccharomonospora viridis (strain ATCC 15386 / DSM 43017 / JCM 3036 / CCUG 5913 / NBRC 12207 / NCIMB 9602 / P101)</name>
    <name type="common">Thermoactinomyces viridis</name>
    <dbReference type="NCBI Taxonomy" id="471857"/>
    <lineage>
        <taxon>Bacteria</taxon>
        <taxon>Bacillati</taxon>
        <taxon>Actinomycetota</taxon>
        <taxon>Actinomycetes</taxon>
        <taxon>Pseudonocardiales</taxon>
        <taxon>Pseudonocardiaceae</taxon>
        <taxon>Saccharomonospora</taxon>
    </lineage>
</organism>
<evidence type="ECO:0008006" key="4">
    <source>
        <dbReference type="Google" id="ProtNLM"/>
    </source>
</evidence>
<gene>
    <name evidence="2" type="ordered locus">Svir_38650</name>
</gene>
<dbReference type="PANTHER" id="PTHR36221">
    <property type="entry name" value="DUF742 DOMAIN-CONTAINING PROTEIN"/>
    <property type="match status" value="1"/>
</dbReference>
<dbReference type="EMBL" id="CP001683">
    <property type="protein sequence ID" value="ACU98809.1"/>
    <property type="molecule type" value="Genomic_DNA"/>
</dbReference>
<keyword evidence="3" id="KW-1185">Reference proteome</keyword>
<evidence type="ECO:0000256" key="1">
    <source>
        <dbReference type="SAM" id="MobiDB-lite"/>
    </source>
</evidence>
<name>C7MRM3_SACVD</name>
<sequence length="162" mass="17735">MQDGGSVNAPGGGVSEPADDRSPSLRRRPKPERVVMSPRDSFAEDDADLEVKELRTRPYVMTKGRTHARPDLAIETLVSATPHAQWHLHKNPEYRKVGQVCAQPRSVAEVAALLAVPLGVARVLISDLADTGFVRIHAAPQSTDGRPDRQLMHRVLAGLQRL</sequence>
<feature type="region of interest" description="Disordered" evidence="1">
    <location>
        <begin position="1"/>
        <end position="42"/>
    </location>
</feature>
<protein>
    <recommendedName>
        <fullName evidence="4">DUF742 domain-containing protein</fullName>
    </recommendedName>
</protein>
<dbReference type="Pfam" id="PF05331">
    <property type="entry name" value="DUF742"/>
    <property type="match status" value="1"/>
</dbReference>
<accession>C7MRM3</accession>
<dbReference type="STRING" id="471857.Svir_38650"/>
<dbReference type="PANTHER" id="PTHR36221:SF1">
    <property type="entry name" value="DUF742 DOMAIN-CONTAINING PROTEIN"/>
    <property type="match status" value="1"/>
</dbReference>
<dbReference type="Proteomes" id="UP000000841">
    <property type="component" value="Chromosome"/>
</dbReference>